<name>A0ABR1BZA9_NECAM</name>
<accession>A0ABR1BZA9</accession>
<sequence length="89" mass="10383">MELLVFLGTDNLDDWCYRNEISKSSKFKVECLLSAKLQKLCEKFVRPQHKNGLQTVSESLRRVRRIMNMPSVGYIQSSQFERPNLSTSK</sequence>
<evidence type="ECO:0000313" key="1">
    <source>
        <dbReference type="EMBL" id="KAK6731661.1"/>
    </source>
</evidence>
<gene>
    <name evidence="1" type="primary">Necator_chrI.g3995</name>
    <name evidence="1" type="ORF">RB195_007866</name>
</gene>
<reference evidence="1 2" key="1">
    <citation type="submission" date="2023-08" db="EMBL/GenBank/DDBJ databases">
        <title>A Necator americanus chromosomal reference genome.</title>
        <authorList>
            <person name="Ilik V."/>
            <person name="Petrzelkova K.J."/>
            <person name="Pardy F."/>
            <person name="Fuh T."/>
            <person name="Niatou-Singa F.S."/>
            <person name="Gouil Q."/>
            <person name="Baker L."/>
            <person name="Ritchie M.E."/>
            <person name="Jex A.R."/>
            <person name="Gazzola D."/>
            <person name="Li H."/>
            <person name="Toshio Fujiwara R."/>
            <person name="Zhan B."/>
            <person name="Aroian R.V."/>
            <person name="Pafco B."/>
            <person name="Schwarz E.M."/>
        </authorList>
    </citation>
    <scope>NUCLEOTIDE SEQUENCE [LARGE SCALE GENOMIC DNA]</scope>
    <source>
        <strain evidence="1 2">Aroian</strain>
        <tissue evidence="1">Whole animal</tissue>
    </source>
</reference>
<protein>
    <submittedName>
        <fullName evidence="1">Uncharacterized protein</fullName>
    </submittedName>
</protein>
<evidence type="ECO:0000313" key="2">
    <source>
        <dbReference type="Proteomes" id="UP001303046"/>
    </source>
</evidence>
<keyword evidence="2" id="KW-1185">Reference proteome</keyword>
<organism evidence="1 2">
    <name type="scientific">Necator americanus</name>
    <name type="common">Human hookworm</name>
    <dbReference type="NCBI Taxonomy" id="51031"/>
    <lineage>
        <taxon>Eukaryota</taxon>
        <taxon>Metazoa</taxon>
        <taxon>Ecdysozoa</taxon>
        <taxon>Nematoda</taxon>
        <taxon>Chromadorea</taxon>
        <taxon>Rhabditida</taxon>
        <taxon>Rhabditina</taxon>
        <taxon>Rhabditomorpha</taxon>
        <taxon>Strongyloidea</taxon>
        <taxon>Ancylostomatidae</taxon>
        <taxon>Bunostominae</taxon>
        <taxon>Necator</taxon>
    </lineage>
</organism>
<comment type="caution">
    <text evidence="1">The sequence shown here is derived from an EMBL/GenBank/DDBJ whole genome shotgun (WGS) entry which is preliminary data.</text>
</comment>
<dbReference type="EMBL" id="JAVFWL010000001">
    <property type="protein sequence ID" value="KAK6731661.1"/>
    <property type="molecule type" value="Genomic_DNA"/>
</dbReference>
<proteinExistence type="predicted"/>
<dbReference type="Proteomes" id="UP001303046">
    <property type="component" value="Unassembled WGS sequence"/>
</dbReference>